<dbReference type="EMBL" id="OZ019898">
    <property type="protein sequence ID" value="CAK9229194.1"/>
    <property type="molecule type" value="Genomic_DNA"/>
</dbReference>
<sequence length="68" mass="7380">MLTPVDSSVRVLSARSRGYKYGIDEEGALVPPTGFRIEVPPPEIKWSGGTSRALVLELHVMKLTVVTA</sequence>
<evidence type="ECO:0000313" key="2">
    <source>
        <dbReference type="Proteomes" id="UP001497512"/>
    </source>
</evidence>
<gene>
    <name evidence="1" type="ORF">CSSPTR1EN2_LOCUS19611</name>
</gene>
<keyword evidence="2" id="KW-1185">Reference proteome</keyword>
<accession>A0ABP0UT22</accession>
<proteinExistence type="predicted"/>
<protein>
    <submittedName>
        <fullName evidence="1">Uncharacterized protein</fullName>
    </submittedName>
</protein>
<organism evidence="1 2">
    <name type="scientific">Sphagnum troendelagicum</name>
    <dbReference type="NCBI Taxonomy" id="128251"/>
    <lineage>
        <taxon>Eukaryota</taxon>
        <taxon>Viridiplantae</taxon>
        <taxon>Streptophyta</taxon>
        <taxon>Embryophyta</taxon>
        <taxon>Bryophyta</taxon>
        <taxon>Sphagnophytina</taxon>
        <taxon>Sphagnopsida</taxon>
        <taxon>Sphagnales</taxon>
        <taxon>Sphagnaceae</taxon>
        <taxon>Sphagnum</taxon>
    </lineage>
</organism>
<dbReference type="Proteomes" id="UP001497512">
    <property type="component" value="Chromosome 6"/>
</dbReference>
<name>A0ABP0UT22_9BRYO</name>
<reference evidence="1" key="1">
    <citation type="submission" date="2024-02" db="EMBL/GenBank/DDBJ databases">
        <authorList>
            <consortium name="ELIXIR-Norway"/>
            <consortium name="Elixir Norway"/>
        </authorList>
    </citation>
    <scope>NUCLEOTIDE SEQUENCE</scope>
</reference>
<evidence type="ECO:0000313" key="1">
    <source>
        <dbReference type="EMBL" id="CAK9229194.1"/>
    </source>
</evidence>